<evidence type="ECO:0000313" key="3">
    <source>
        <dbReference type="Proteomes" id="UP000250140"/>
    </source>
</evidence>
<protein>
    <submittedName>
        <fullName evidence="2">Uncharacterized protein</fullName>
    </submittedName>
</protein>
<accession>A0A8E2JTC0</accession>
<evidence type="ECO:0000313" key="2">
    <source>
        <dbReference type="EMBL" id="OCL08763.1"/>
    </source>
</evidence>
<name>A0A8E2JTC0_9PEZI</name>
<gene>
    <name evidence="2" type="ORF">AOQ84DRAFT_376449</name>
</gene>
<feature type="chain" id="PRO_5034863725" evidence="1">
    <location>
        <begin position="16"/>
        <end position="560"/>
    </location>
</feature>
<keyword evidence="3" id="KW-1185">Reference proteome</keyword>
<sequence>MLLHSLLSFVVFTHAQSLDFTCTDDERCLSAVLTWDAAATTIADPTWDTAFATIAAPTSLPSSTFLPCNDPSWFPSPENWVIEDVDQKLANTNGSWGSTTTFVDYIANITGEPELQCGIGDYSACIVPDCTAFQNANGQKWLYFVAVSVVEMNSFFNIMNDGIQGGTLDLDLVIGQMANAFFPWNSQSTQTNVWRWVGATVSSVLSFVPLAIPPPFKDLASPLLQTAAAFANAGLSNLTPQNSDVQAYSLVTAKLGTTFKALSDSALTALDQWSQTLFDGKPDASEKTIIDYFAGGRFTLNYNISEQEMRNFYFQTMVSNVVNDQWTSPIAPTKQFVMCTNGTSTCNETSVYSEGGRTCCLYSLDHKGRYAAPHSLDILGNSTYNINASSITAGSLHSYLARGLHYNKNDTNRLVEASISGNSTEQAFIQGVKFQGIWTIPVCDVGNNGSMVANYKAGILPCCCGPANSSGTGCTETNDFFNATHLNFKGFQAIDKWCKNQVKGFIPPPSAAAALGVPLMGSLFLHGHLTVVTKAQFGEALLQDYKEGTVYEKGHITPLL</sequence>
<dbReference type="Proteomes" id="UP000250140">
    <property type="component" value="Unassembled WGS sequence"/>
</dbReference>
<proteinExistence type="predicted"/>
<dbReference type="EMBL" id="KV749596">
    <property type="protein sequence ID" value="OCL08763.1"/>
    <property type="molecule type" value="Genomic_DNA"/>
</dbReference>
<feature type="signal peptide" evidence="1">
    <location>
        <begin position="1"/>
        <end position="15"/>
    </location>
</feature>
<organism evidence="2 3">
    <name type="scientific">Glonium stellatum</name>
    <dbReference type="NCBI Taxonomy" id="574774"/>
    <lineage>
        <taxon>Eukaryota</taxon>
        <taxon>Fungi</taxon>
        <taxon>Dikarya</taxon>
        <taxon>Ascomycota</taxon>
        <taxon>Pezizomycotina</taxon>
        <taxon>Dothideomycetes</taxon>
        <taxon>Pleosporomycetidae</taxon>
        <taxon>Gloniales</taxon>
        <taxon>Gloniaceae</taxon>
        <taxon>Glonium</taxon>
    </lineage>
</organism>
<dbReference type="OrthoDB" id="5383967at2759"/>
<dbReference type="AlphaFoldDB" id="A0A8E2JTC0"/>
<evidence type="ECO:0000256" key="1">
    <source>
        <dbReference type="SAM" id="SignalP"/>
    </source>
</evidence>
<reference evidence="2 3" key="1">
    <citation type="journal article" date="2016" name="Nat. Commun.">
        <title>Ectomycorrhizal ecology is imprinted in the genome of the dominant symbiotic fungus Cenococcum geophilum.</title>
        <authorList>
            <consortium name="DOE Joint Genome Institute"/>
            <person name="Peter M."/>
            <person name="Kohler A."/>
            <person name="Ohm R.A."/>
            <person name="Kuo A."/>
            <person name="Krutzmann J."/>
            <person name="Morin E."/>
            <person name="Arend M."/>
            <person name="Barry K.W."/>
            <person name="Binder M."/>
            <person name="Choi C."/>
            <person name="Clum A."/>
            <person name="Copeland A."/>
            <person name="Grisel N."/>
            <person name="Haridas S."/>
            <person name="Kipfer T."/>
            <person name="LaButti K."/>
            <person name="Lindquist E."/>
            <person name="Lipzen A."/>
            <person name="Maire R."/>
            <person name="Meier B."/>
            <person name="Mihaltcheva S."/>
            <person name="Molinier V."/>
            <person name="Murat C."/>
            <person name="Poggeler S."/>
            <person name="Quandt C.A."/>
            <person name="Sperisen C."/>
            <person name="Tritt A."/>
            <person name="Tisserant E."/>
            <person name="Crous P.W."/>
            <person name="Henrissat B."/>
            <person name="Nehls U."/>
            <person name="Egli S."/>
            <person name="Spatafora J.W."/>
            <person name="Grigoriev I.V."/>
            <person name="Martin F.M."/>
        </authorList>
    </citation>
    <scope>NUCLEOTIDE SEQUENCE [LARGE SCALE GENOMIC DNA]</scope>
    <source>
        <strain evidence="2 3">CBS 207.34</strain>
    </source>
</reference>
<keyword evidence="1" id="KW-0732">Signal</keyword>